<dbReference type="HOGENOM" id="CLU_1181630_0_0_1"/>
<comment type="subcellular location">
    <subcellularLocation>
        <location evidence="1">Cytoplasm</location>
    </subcellularLocation>
</comment>
<dbReference type="GO" id="GO:0015031">
    <property type="term" value="P:protein transport"/>
    <property type="evidence" value="ECO:0007669"/>
    <property type="project" value="UniProtKB-KW"/>
</dbReference>
<feature type="region of interest" description="Disordered" evidence="8">
    <location>
        <begin position="110"/>
        <end position="130"/>
    </location>
</feature>
<dbReference type="Pfam" id="PF03987">
    <property type="entry name" value="Autophagy_act_C"/>
    <property type="match status" value="1"/>
</dbReference>
<keyword evidence="3" id="KW-0813">Transport</keyword>
<keyword evidence="5" id="KW-0833">Ubl conjugation pathway</keyword>
<accession>D7MIL9</accession>
<protein>
    <submittedName>
        <fullName evidence="9">Uncharacterized protein</fullName>
    </submittedName>
</protein>
<dbReference type="GO" id="GO:0044804">
    <property type="term" value="P:nucleophagy"/>
    <property type="evidence" value="ECO:0007669"/>
    <property type="project" value="TreeGrafter"/>
</dbReference>
<keyword evidence="4" id="KW-0963">Cytoplasm</keyword>
<reference evidence="10" key="1">
    <citation type="journal article" date="2011" name="Nat. Genet.">
        <title>The Arabidopsis lyrata genome sequence and the basis of rapid genome size change.</title>
        <authorList>
            <person name="Hu T.T."/>
            <person name="Pattyn P."/>
            <person name="Bakker E.G."/>
            <person name="Cao J."/>
            <person name="Cheng J.-F."/>
            <person name="Clark R.M."/>
            <person name="Fahlgren N."/>
            <person name="Fawcett J.A."/>
            <person name="Grimwood J."/>
            <person name="Gundlach H."/>
            <person name="Haberer G."/>
            <person name="Hollister J.D."/>
            <person name="Ossowski S."/>
            <person name="Ottilar R.P."/>
            <person name="Salamov A.A."/>
            <person name="Schneeberger K."/>
            <person name="Spannagl M."/>
            <person name="Wang X."/>
            <person name="Yang L."/>
            <person name="Nasrallah M.E."/>
            <person name="Bergelson J."/>
            <person name="Carrington J.C."/>
            <person name="Gaut B.S."/>
            <person name="Schmutz J."/>
            <person name="Mayer K.F.X."/>
            <person name="Van de Peer Y."/>
            <person name="Grigoriev I.V."/>
            <person name="Nordborg M."/>
            <person name="Weigel D."/>
            <person name="Guo Y.-L."/>
        </authorList>
    </citation>
    <scope>NUCLEOTIDE SEQUENCE [LARGE SCALE GENOMIC DNA]</scope>
    <source>
        <strain evidence="10">cv. MN47</strain>
    </source>
</reference>
<evidence type="ECO:0000256" key="7">
    <source>
        <dbReference type="ARBA" id="ARBA00023006"/>
    </source>
</evidence>
<keyword evidence="6" id="KW-0653">Protein transport</keyword>
<evidence type="ECO:0000256" key="5">
    <source>
        <dbReference type="ARBA" id="ARBA00022786"/>
    </source>
</evidence>
<name>D7MIL9_ARALL</name>
<dbReference type="eggNOG" id="KOG2981">
    <property type="taxonomic scope" value="Eukaryota"/>
</dbReference>
<evidence type="ECO:0000256" key="6">
    <source>
        <dbReference type="ARBA" id="ARBA00022927"/>
    </source>
</evidence>
<sequence>MTGPRTISAFKEKGVLNYWTYKFSWGTISYQARVSIAARCSSQLKDRYLLFMFLSLTPWLFLLTRESGDPYLPSDKQFLITRNVPCLRRAASVAEEYEAAGGEVLVDDEDNDGWLATHGKPKDKGNEDENLPSMDVLDINERNAIQSIPTYFGGEEDDDIPDMEEFDEADNVVENDPCYALQRFNILVVLLIHPDGIAFYISDNKVILTEGIDGVVPVDYFQKIESWPDRKPIPF</sequence>
<evidence type="ECO:0000313" key="10">
    <source>
        <dbReference type="Proteomes" id="UP000008694"/>
    </source>
</evidence>
<dbReference type="STRING" id="81972.D7MIL9"/>
<dbReference type="GO" id="GO:0019776">
    <property type="term" value="F:Atg8-family ligase activity"/>
    <property type="evidence" value="ECO:0007669"/>
    <property type="project" value="TreeGrafter"/>
</dbReference>
<dbReference type="GO" id="GO:0061723">
    <property type="term" value="P:glycophagy"/>
    <property type="evidence" value="ECO:0007669"/>
    <property type="project" value="TreeGrafter"/>
</dbReference>
<evidence type="ECO:0000256" key="4">
    <source>
        <dbReference type="ARBA" id="ARBA00022490"/>
    </source>
</evidence>
<dbReference type="Gramene" id="scaffold_703714.1">
    <property type="protein sequence ID" value="scaffold_703714.1"/>
    <property type="gene ID" value="scaffold_703714.1"/>
</dbReference>
<dbReference type="GO" id="GO:0005829">
    <property type="term" value="C:cytosol"/>
    <property type="evidence" value="ECO:0007669"/>
    <property type="project" value="TreeGrafter"/>
</dbReference>
<proteinExistence type="inferred from homology"/>
<dbReference type="EMBL" id="GL348719">
    <property type="protein sequence ID" value="EFH46849.1"/>
    <property type="molecule type" value="Genomic_DNA"/>
</dbReference>
<dbReference type="PANTHER" id="PTHR12866">
    <property type="entry name" value="UBIQUITIN-LIKE-CONJUGATING ENZYME ATG3"/>
    <property type="match status" value="1"/>
</dbReference>
<dbReference type="GO" id="GO:0000045">
    <property type="term" value="P:autophagosome assembly"/>
    <property type="evidence" value="ECO:0007669"/>
    <property type="project" value="TreeGrafter"/>
</dbReference>
<evidence type="ECO:0000256" key="8">
    <source>
        <dbReference type="SAM" id="MobiDB-lite"/>
    </source>
</evidence>
<evidence type="ECO:0000256" key="3">
    <source>
        <dbReference type="ARBA" id="ARBA00022448"/>
    </source>
</evidence>
<dbReference type="GO" id="GO:0000407">
    <property type="term" value="C:phagophore assembly site"/>
    <property type="evidence" value="ECO:0007669"/>
    <property type="project" value="TreeGrafter"/>
</dbReference>
<organism evidence="10">
    <name type="scientific">Arabidopsis lyrata subsp. lyrata</name>
    <name type="common">Lyre-leaved rock-cress</name>
    <dbReference type="NCBI Taxonomy" id="81972"/>
    <lineage>
        <taxon>Eukaryota</taxon>
        <taxon>Viridiplantae</taxon>
        <taxon>Streptophyta</taxon>
        <taxon>Embryophyta</taxon>
        <taxon>Tracheophyta</taxon>
        <taxon>Spermatophyta</taxon>
        <taxon>Magnoliopsida</taxon>
        <taxon>eudicotyledons</taxon>
        <taxon>Gunneridae</taxon>
        <taxon>Pentapetalae</taxon>
        <taxon>rosids</taxon>
        <taxon>malvids</taxon>
        <taxon>Brassicales</taxon>
        <taxon>Brassicaceae</taxon>
        <taxon>Camelineae</taxon>
        <taxon>Arabidopsis</taxon>
    </lineage>
</organism>
<dbReference type="AlphaFoldDB" id="D7MIL9"/>
<gene>
    <name evidence="9" type="ORF">ARALYDRAFT_915972</name>
</gene>
<evidence type="ECO:0000313" key="9">
    <source>
        <dbReference type="EMBL" id="EFH46849.1"/>
    </source>
</evidence>
<evidence type="ECO:0000256" key="2">
    <source>
        <dbReference type="ARBA" id="ARBA00007683"/>
    </source>
</evidence>
<dbReference type="InterPro" id="IPR007135">
    <property type="entry name" value="Atg3/Atg10"/>
</dbReference>
<dbReference type="PANTHER" id="PTHR12866:SF2">
    <property type="entry name" value="UBIQUITIN-LIKE-CONJUGATING ENZYME ATG3"/>
    <property type="match status" value="1"/>
</dbReference>
<dbReference type="Proteomes" id="UP000008694">
    <property type="component" value="Unassembled WGS sequence"/>
</dbReference>
<dbReference type="GO" id="GO:0000422">
    <property type="term" value="P:autophagy of mitochondrion"/>
    <property type="evidence" value="ECO:0007669"/>
    <property type="project" value="TreeGrafter"/>
</dbReference>
<comment type="similarity">
    <text evidence="2">Belongs to the ATG3 family.</text>
</comment>
<keyword evidence="7" id="KW-0072">Autophagy</keyword>
<keyword evidence="10" id="KW-1185">Reference proteome</keyword>
<evidence type="ECO:0000256" key="1">
    <source>
        <dbReference type="ARBA" id="ARBA00004496"/>
    </source>
</evidence>